<dbReference type="RefSeq" id="WP_283739225.1">
    <property type="nucleotide sequence ID" value="NZ_JASJEV010000001.1"/>
</dbReference>
<dbReference type="GO" id="GO:0016805">
    <property type="term" value="F:dipeptidase activity"/>
    <property type="evidence" value="ECO:0007669"/>
    <property type="project" value="UniProtKB-KW"/>
</dbReference>
<comment type="caution">
    <text evidence="1">The sequence shown here is derived from an EMBL/GenBank/DDBJ whole genome shotgun (WGS) entry which is preliminary data.</text>
</comment>
<dbReference type="SUPFAM" id="SSF51556">
    <property type="entry name" value="Metallo-dependent hydrolases"/>
    <property type="match status" value="1"/>
</dbReference>
<dbReference type="Proteomes" id="UP001321492">
    <property type="component" value="Unassembled WGS sequence"/>
</dbReference>
<organism evidence="1 2">
    <name type="scientific">Chelatococcus albus</name>
    <dbReference type="NCBI Taxonomy" id="3047466"/>
    <lineage>
        <taxon>Bacteria</taxon>
        <taxon>Pseudomonadati</taxon>
        <taxon>Pseudomonadota</taxon>
        <taxon>Alphaproteobacteria</taxon>
        <taxon>Hyphomicrobiales</taxon>
        <taxon>Chelatococcaceae</taxon>
        <taxon>Chelatococcus</taxon>
    </lineage>
</organism>
<dbReference type="InterPro" id="IPR032466">
    <property type="entry name" value="Metal_Hydrolase"/>
</dbReference>
<dbReference type="PANTHER" id="PTHR10443:SF12">
    <property type="entry name" value="DIPEPTIDASE"/>
    <property type="match status" value="1"/>
</dbReference>
<name>A0ABT7AD08_9HYPH</name>
<dbReference type="PANTHER" id="PTHR10443">
    <property type="entry name" value="MICROSOMAL DIPEPTIDASE"/>
    <property type="match status" value="1"/>
</dbReference>
<proteinExistence type="predicted"/>
<keyword evidence="2" id="KW-1185">Reference proteome</keyword>
<keyword evidence="1" id="KW-0224">Dipeptidase</keyword>
<dbReference type="EC" id="3.4.13.19" evidence="1"/>
<dbReference type="PROSITE" id="PS51365">
    <property type="entry name" value="RENAL_DIPEPTIDASE_2"/>
    <property type="match status" value="1"/>
</dbReference>
<gene>
    <name evidence="1" type="ORF">QNA08_03285</name>
</gene>
<protein>
    <submittedName>
        <fullName evidence="1">Dipeptidase</fullName>
        <ecNumber evidence="1">3.4.13.19</ecNumber>
    </submittedName>
</protein>
<accession>A0ABT7AD08</accession>
<reference evidence="1 2" key="1">
    <citation type="submission" date="2023-05" db="EMBL/GenBank/DDBJ databases">
        <title>Chelatococcus sp. nov., a moderately thermophilic bacterium isolated from hot spring microbial mat.</title>
        <authorList>
            <person name="Hu C.-J."/>
            <person name="Li W.-J."/>
        </authorList>
    </citation>
    <scope>NUCLEOTIDE SEQUENCE [LARGE SCALE GENOMIC DNA]</scope>
    <source>
        <strain evidence="1 2">SYSU G07232</strain>
    </source>
</reference>
<dbReference type="Pfam" id="PF01244">
    <property type="entry name" value="Peptidase_M19"/>
    <property type="match status" value="1"/>
</dbReference>
<evidence type="ECO:0000313" key="1">
    <source>
        <dbReference type="EMBL" id="MDJ1157262.1"/>
    </source>
</evidence>
<dbReference type="Gene3D" id="3.20.20.140">
    <property type="entry name" value="Metal-dependent hydrolases"/>
    <property type="match status" value="1"/>
</dbReference>
<dbReference type="CDD" id="cd01301">
    <property type="entry name" value="rDP_like"/>
    <property type="match status" value="1"/>
</dbReference>
<keyword evidence="1" id="KW-0378">Hydrolase</keyword>
<dbReference type="EMBL" id="JASJEV010000001">
    <property type="protein sequence ID" value="MDJ1157262.1"/>
    <property type="molecule type" value="Genomic_DNA"/>
</dbReference>
<sequence>MPLVDGHNDLPWVIRTDAGARGDVRAYDLTRLHEEADTDIPRLREGGLSAQFWAAFIPTDTPRPGRATLEQIDVILRLNEAHPDVFMPATKASDIAKAKRIGKIASFIAVEGGVGLENSLAPLRVWHAAGARLMTLCHNETLDWIDSATDAPRHGGLTAFGRAVVRELNRLGMIVDCAHVSHAVMHQVLDLSTAPVVFSHSNAFALCDHPRNVPDDVLARLAANGGLVMATFVPDFINQATRDWMRPLKDAWGKTPPDLDQAAALAAEEQRSGPCPRATLVQLADHIEYLADRAGIAHVGIGSDFFGGPTPDGLEHVGRFPHLIAELIRRGWSDAAIVGLAGQNFVRVFRAVEREGQRLRRVVQPALGTAEELDER</sequence>
<dbReference type="InterPro" id="IPR008257">
    <property type="entry name" value="Pept_M19"/>
</dbReference>
<evidence type="ECO:0000313" key="2">
    <source>
        <dbReference type="Proteomes" id="UP001321492"/>
    </source>
</evidence>
<keyword evidence="1" id="KW-0645">Protease</keyword>